<dbReference type="PANTHER" id="PTHR11769">
    <property type="entry name" value="HYALURONIDASE"/>
    <property type="match status" value="1"/>
</dbReference>
<dbReference type="GO" id="GO:0004415">
    <property type="term" value="F:hyalurononglucosaminidase activity"/>
    <property type="evidence" value="ECO:0007669"/>
    <property type="project" value="UniProtKB-UniRule"/>
</dbReference>
<dbReference type="EC" id="3.2.1.35" evidence="3"/>
<reference evidence="6" key="1">
    <citation type="journal article" date="2015" name="Nat. Genet.">
        <title>The genome and transcriptome of the zoonotic hookworm Ancylostoma ceylanicum identify infection-specific gene families.</title>
        <authorList>
            <person name="Schwarz E.M."/>
            <person name="Hu Y."/>
            <person name="Antoshechkin I."/>
            <person name="Miller M.M."/>
            <person name="Sternberg P.W."/>
            <person name="Aroian R.V."/>
        </authorList>
    </citation>
    <scope>NUCLEOTIDE SEQUENCE</scope>
    <source>
        <strain evidence="6">HY135</strain>
    </source>
</reference>
<proteinExistence type="inferred from homology"/>
<evidence type="ECO:0000256" key="1">
    <source>
        <dbReference type="ARBA" id="ARBA00008871"/>
    </source>
</evidence>
<comment type="catalytic activity">
    <reaction evidence="3">
        <text>Random hydrolysis of (1-&gt;4)-linkages between N-acetyl-beta-D-glucosamine and D-glucuronate residues in hyaluronate.</text>
        <dbReference type="EC" id="3.2.1.35"/>
    </reaction>
</comment>
<dbReference type="GO" id="GO:0030214">
    <property type="term" value="P:hyaluronan catabolic process"/>
    <property type="evidence" value="ECO:0007669"/>
    <property type="project" value="TreeGrafter"/>
</dbReference>
<gene>
    <name evidence="5" type="primary">Acey_s0487.g2339</name>
    <name evidence="5" type="ORF">Y032_0487g2339</name>
</gene>
<feature type="signal peptide" evidence="4">
    <location>
        <begin position="1"/>
        <end position="21"/>
    </location>
</feature>
<dbReference type="InterPro" id="IPR013785">
    <property type="entry name" value="Aldolase_TIM"/>
</dbReference>
<dbReference type="PANTHER" id="PTHR11769:SF35">
    <property type="entry name" value="HYALURONIDASE"/>
    <property type="match status" value="1"/>
</dbReference>
<dbReference type="InterPro" id="IPR018155">
    <property type="entry name" value="Hyaluronidase"/>
</dbReference>
<dbReference type="Pfam" id="PF01630">
    <property type="entry name" value="Glyco_hydro_56"/>
    <property type="match status" value="1"/>
</dbReference>
<dbReference type="AlphaFoldDB" id="A0A016WVC8"/>
<evidence type="ECO:0000256" key="4">
    <source>
        <dbReference type="SAM" id="SignalP"/>
    </source>
</evidence>
<dbReference type="EMBL" id="JARK01000087">
    <property type="protein sequence ID" value="EYC43615.1"/>
    <property type="molecule type" value="Genomic_DNA"/>
</dbReference>
<keyword evidence="3" id="KW-0326">Glycosidase</keyword>
<dbReference type="STRING" id="53326.A0A016WVC8"/>
<accession>A0A016WVC8</accession>
<feature type="chain" id="PRO_5001495078" description="Hyaluronidase" evidence="4">
    <location>
        <begin position="22"/>
        <end position="110"/>
    </location>
</feature>
<sequence length="110" mass="12451">MQSILVIQILLQWAIITAKDAFRVYWNVPSASCKELGIDIPLSDFGIIHNKGQEFFGNKVVIFYENRFGLCPYYKDYDPSKPINGGLPQVYKFSLSASSFEGIYTKVSSN</sequence>
<keyword evidence="6" id="KW-1185">Reference proteome</keyword>
<dbReference type="GO" id="GO:0005975">
    <property type="term" value="P:carbohydrate metabolic process"/>
    <property type="evidence" value="ECO:0007669"/>
    <property type="project" value="InterPro"/>
</dbReference>
<dbReference type="Gene3D" id="3.20.20.70">
    <property type="entry name" value="Aldolase class I"/>
    <property type="match status" value="1"/>
</dbReference>
<dbReference type="SUPFAM" id="SSF51445">
    <property type="entry name" value="(Trans)glycosidases"/>
    <property type="match status" value="1"/>
</dbReference>
<keyword evidence="2" id="KW-1015">Disulfide bond</keyword>
<evidence type="ECO:0000256" key="3">
    <source>
        <dbReference type="RuleBase" id="RU610713"/>
    </source>
</evidence>
<dbReference type="OrthoDB" id="5796153at2759"/>
<evidence type="ECO:0000313" key="6">
    <source>
        <dbReference type="Proteomes" id="UP000024635"/>
    </source>
</evidence>
<protein>
    <recommendedName>
        <fullName evidence="3">Hyaluronidase</fullName>
        <ecNumber evidence="3">3.2.1.35</ecNumber>
    </recommendedName>
</protein>
<keyword evidence="4" id="KW-0732">Signal</keyword>
<organism evidence="5 6">
    <name type="scientific">Ancylostoma ceylanicum</name>
    <dbReference type="NCBI Taxonomy" id="53326"/>
    <lineage>
        <taxon>Eukaryota</taxon>
        <taxon>Metazoa</taxon>
        <taxon>Ecdysozoa</taxon>
        <taxon>Nematoda</taxon>
        <taxon>Chromadorea</taxon>
        <taxon>Rhabditida</taxon>
        <taxon>Rhabditina</taxon>
        <taxon>Rhabditomorpha</taxon>
        <taxon>Strongyloidea</taxon>
        <taxon>Ancylostomatidae</taxon>
        <taxon>Ancylostomatinae</taxon>
        <taxon>Ancylostoma</taxon>
    </lineage>
</organism>
<dbReference type="Proteomes" id="UP000024635">
    <property type="component" value="Unassembled WGS sequence"/>
</dbReference>
<comment type="caution">
    <text evidence="5">The sequence shown here is derived from an EMBL/GenBank/DDBJ whole genome shotgun (WGS) entry which is preliminary data.</text>
</comment>
<comment type="similarity">
    <text evidence="1 3">Belongs to the glycosyl hydrolase 56 family.</text>
</comment>
<name>A0A016WVC8_9BILA</name>
<evidence type="ECO:0000256" key="2">
    <source>
        <dbReference type="ARBA" id="ARBA00023157"/>
    </source>
</evidence>
<dbReference type="InterPro" id="IPR017853">
    <property type="entry name" value="GH"/>
</dbReference>
<evidence type="ECO:0000313" key="5">
    <source>
        <dbReference type="EMBL" id="EYC43615.1"/>
    </source>
</evidence>
<keyword evidence="3" id="KW-0378">Hydrolase</keyword>